<sequence length="120" mass="12356">MTFVLIVITAVTAGRALVARWLEQGHVRAPVVLVLAGVVTGVFTHSEIAVTLNSEIAQHVAEVILAVLLFVDATELPGGRLFGNDPGAAARTLQVALPLSLAAVVLLGTLMLPELPAGSS</sequence>
<accession>A0A1Z1WM47</accession>
<reference evidence="1 2" key="1">
    <citation type="submission" date="2017-05" db="EMBL/GenBank/DDBJ databases">
        <title>Streptomyces alboflavus Genome sequencing and assembly.</title>
        <authorList>
            <person name="Wang Y."/>
            <person name="Du B."/>
            <person name="Ding Y."/>
            <person name="Liu H."/>
            <person name="Hou Q."/>
            <person name="Liu K."/>
            <person name="Wang C."/>
            <person name="Yao L."/>
        </authorList>
    </citation>
    <scope>NUCLEOTIDE SEQUENCE [LARGE SCALE GENOMIC DNA]</scope>
    <source>
        <strain evidence="1 2">MDJK44</strain>
    </source>
</reference>
<dbReference type="KEGG" id="salf:SMD44_06941"/>
<dbReference type="RefSeq" id="WP_203348136.1">
    <property type="nucleotide sequence ID" value="NZ_CP021748.1"/>
</dbReference>
<protein>
    <submittedName>
        <fullName evidence="1">Sodium:proton exchanger</fullName>
    </submittedName>
</protein>
<evidence type="ECO:0000313" key="2">
    <source>
        <dbReference type="Proteomes" id="UP000195880"/>
    </source>
</evidence>
<proteinExistence type="predicted"/>
<dbReference type="EMBL" id="CP021748">
    <property type="protein sequence ID" value="ARX87460.1"/>
    <property type="molecule type" value="Genomic_DNA"/>
</dbReference>
<gene>
    <name evidence="1" type="ORF">SMD44_06941</name>
</gene>
<dbReference type="Proteomes" id="UP000195880">
    <property type="component" value="Chromosome"/>
</dbReference>
<dbReference type="AlphaFoldDB" id="A0A1Z1WM47"/>
<organism evidence="1 2">
    <name type="scientific">Streptomyces alboflavus</name>
    <dbReference type="NCBI Taxonomy" id="67267"/>
    <lineage>
        <taxon>Bacteria</taxon>
        <taxon>Bacillati</taxon>
        <taxon>Actinomycetota</taxon>
        <taxon>Actinomycetes</taxon>
        <taxon>Kitasatosporales</taxon>
        <taxon>Streptomycetaceae</taxon>
        <taxon>Streptomyces</taxon>
    </lineage>
</organism>
<name>A0A1Z1WM47_9ACTN</name>
<evidence type="ECO:0000313" key="1">
    <source>
        <dbReference type="EMBL" id="ARX87460.1"/>
    </source>
</evidence>
<keyword evidence="2" id="KW-1185">Reference proteome</keyword>